<reference evidence="1 2" key="1">
    <citation type="submission" date="2020-04" db="EMBL/GenBank/DDBJ databases">
        <title>Enterovirga sp. isolate from soil.</title>
        <authorList>
            <person name="Chea S."/>
            <person name="Kim D.-U."/>
        </authorList>
    </citation>
    <scope>NUCLEOTIDE SEQUENCE [LARGE SCALE GENOMIC DNA]</scope>
    <source>
        <strain evidence="1 2">DB1703</strain>
    </source>
</reference>
<comment type="caution">
    <text evidence="1">The sequence shown here is derived from an EMBL/GenBank/DDBJ whole genome shotgun (WGS) entry which is preliminary data.</text>
</comment>
<dbReference type="EMBL" id="JABEPP010000003">
    <property type="protein sequence ID" value="NNM73084.1"/>
    <property type="molecule type" value="Genomic_DNA"/>
</dbReference>
<protein>
    <submittedName>
        <fullName evidence="1">Nucleoside-diphosphate sugar epimerase</fullName>
    </submittedName>
</protein>
<dbReference type="PANTHER" id="PTHR33986">
    <property type="entry name" value="OS02G0535700 PROTEIN"/>
    <property type="match status" value="1"/>
</dbReference>
<dbReference type="RefSeq" id="WP_171218581.1">
    <property type="nucleotide sequence ID" value="NZ_JABEPP010000003.1"/>
</dbReference>
<gene>
    <name evidence="1" type="ORF">HJG44_11910</name>
</gene>
<name>A0A849I5W6_9HYPH</name>
<evidence type="ECO:0000313" key="2">
    <source>
        <dbReference type="Proteomes" id="UP000564885"/>
    </source>
</evidence>
<dbReference type="InterPro" id="IPR009367">
    <property type="entry name" value="Elm1-like"/>
</dbReference>
<dbReference type="SUPFAM" id="SSF53756">
    <property type="entry name" value="UDP-Glycosyltransferase/glycogen phosphorylase"/>
    <property type="match status" value="1"/>
</dbReference>
<dbReference type="Proteomes" id="UP000564885">
    <property type="component" value="Unassembled WGS sequence"/>
</dbReference>
<dbReference type="PANTHER" id="PTHR33986:SF15">
    <property type="entry name" value="MITOCHONDRIAL FISSION PROTEIN ELM1"/>
    <property type="match status" value="1"/>
</dbReference>
<accession>A0A849I5W6</accession>
<sequence length="342" mass="35656">MAPTQPDLAAPPAAGLPGASAWVLTDGKAGDETQCLAVAERLGLSPEIRRVAPGAPFAWLMPWGPIDPRERAGRPGSPVAPPFPDLAIASGRRAVPYLRAVKRLSGGRSFTVFLKDPRTGPGAADLVWAPSYDRIEGPNVVRTLTAPHRFSPERLEAARARPDPRLSALPAPRAAVLAGGDSRHGAFSTRDVARLAGQLRSLAAGGVSLMITTSRRTPPGLAAELRALARDGRGFLWDGTGENPYASMLALADAIVVTADSVNMLSEAVATGAPVLVFEPEGGVGRLGRFLAELKSAGLVKSFGGKLECYAYEKLDSTPVIAQAVAEGFAAHRAAIRAAASR</sequence>
<keyword evidence="2" id="KW-1185">Reference proteome</keyword>
<evidence type="ECO:0000313" key="1">
    <source>
        <dbReference type="EMBL" id="NNM73084.1"/>
    </source>
</evidence>
<dbReference type="AlphaFoldDB" id="A0A849I5W6"/>
<proteinExistence type="predicted"/>
<organism evidence="1 2">
    <name type="scientific">Enterovirga aerilata</name>
    <dbReference type="NCBI Taxonomy" id="2730920"/>
    <lineage>
        <taxon>Bacteria</taxon>
        <taxon>Pseudomonadati</taxon>
        <taxon>Pseudomonadota</taxon>
        <taxon>Alphaproteobacteria</taxon>
        <taxon>Hyphomicrobiales</taxon>
        <taxon>Methylobacteriaceae</taxon>
        <taxon>Enterovirga</taxon>
    </lineage>
</organism>
<dbReference type="Pfam" id="PF06258">
    <property type="entry name" value="Mito_fiss_Elm1"/>
    <property type="match status" value="1"/>
</dbReference>